<keyword evidence="1" id="KW-0472">Membrane</keyword>
<gene>
    <name evidence="2" type="ORF">QF206_05610</name>
</gene>
<keyword evidence="1" id="KW-1133">Transmembrane helix</keyword>
<comment type="caution">
    <text evidence="2">The sequence shown here is derived from an EMBL/GenBank/DDBJ whole genome shotgun (WGS) entry which is preliminary data.</text>
</comment>
<dbReference type="Proteomes" id="UP001321506">
    <property type="component" value="Unassembled WGS sequence"/>
</dbReference>
<feature type="transmembrane region" description="Helical" evidence="1">
    <location>
        <begin position="58"/>
        <end position="84"/>
    </location>
</feature>
<evidence type="ECO:0000313" key="3">
    <source>
        <dbReference type="Proteomes" id="UP001321506"/>
    </source>
</evidence>
<keyword evidence="3" id="KW-1185">Reference proteome</keyword>
<accession>A0AAW6T713</accession>
<evidence type="ECO:0000313" key="2">
    <source>
        <dbReference type="EMBL" id="MDI2098441.1"/>
    </source>
</evidence>
<evidence type="ECO:0000256" key="1">
    <source>
        <dbReference type="SAM" id="Phobius"/>
    </source>
</evidence>
<name>A0AAW6T713_9MICO</name>
<sequence>MTTFQAFPSRFNAGNIRRNGERLLKHSQELVSRAATEAARLGRSAGTAWERVGTLPKLVVVVLGSAATLGLIAMANTAVLASIYMPRWQAFAAQLGFDL</sequence>
<reference evidence="2 3" key="1">
    <citation type="submission" date="2023-04" db="EMBL/GenBank/DDBJ databases">
        <title>Klugiella caeni sp. nov. isolated from the sludge of biochemical tank.</title>
        <authorList>
            <person name="Geng K."/>
        </authorList>
    </citation>
    <scope>NUCLEOTIDE SEQUENCE [LARGE SCALE GENOMIC DNA]</scope>
    <source>
        <strain evidence="2 3">YN-L-19</strain>
    </source>
</reference>
<dbReference type="AlphaFoldDB" id="A0AAW6T713"/>
<organism evidence="2 3">
    <name type="scientific">Ruicaihuangia caeni</name>
    <dbReference type="NCBI Taxonomy" id="3042517"/>
    <lineage>
        <taxon>Bacteria</taxon>
        <taxon>Bacillati</taxon>
        <taxon>Actinomycetota</taxon>
        <taxon>Actinomycetes</taxon>
        <taxon>Micrococcales</taxon>
        <taxon>Microbacteriaceae</taxon>
        <taxon>Ruicaihuangia</taxon>
    </lineage>
</organism>
<dbReference type="EMBL" id="JASATX010000002">
    <property type="protein sequence ID" value="MDI2098441.1"/>
    <property type="molecule type" value="Genomic_DNA"/>
</dbReference>
<dbReference type="RefSeq" id="WP_281488235.1">
    <property type="nucleotide sequence ID" value="NZ_JASATX010000002.1"/>
</dbReference>
<keyword evidence="1" id="KW-0812">Transmembrane</keyword>
<protein>
    <submittedName>
        <fullName evidence="2">Uncharacterized protein</fullName>
    </submittedName>
</protein>
<proteinExistence type="predicted"/>